<dbReference type="OrthoDB" id="7183822at2"/>
<dbReference type="Proteomes" id="UP000000374">
    <property type="component" value="Chromosome"/>
</dbReference>
<protein>
    <recommendedName>
        <fullName evidence="1">FAS1-like dehydratase domain-containing protein</fullName>
    </recommendedName>
</protein>
<gene>
    <name evidence="2" type="ordered locus">Veis_4807</name>
</gene>
<dbReference type="eggNOG" id="COG3777">
    <property type="taxonomic scope" value="Bacteria"/>
</dbReference>
<dbReference type="GO" id="GO:0019171">
    <property type="term" value="F:(3R)-hydroxyacyl-[acyl-carrier-protein] dehydratase activity"/>
    <property type="evidence" value="ECO:0007669"/>
    <property type="project" value="TreeGrafter"/>
</dbReference>
<accession>A1WS92</accession>
<dbReference type="RefSeq" id="WP_011812477.1">
    <property type="nucleotide sequence ID" value="NC_008786.1"/>
</dbReference>
<evidence type="ECO:0000313" key="2">
    <source>
        <dbReference type="EMBL" id="ABM60499.1"/>
    </source>
</evidence>
<dbReference type="PANTHER" id="PTHR28152:SF1">
    <property type="entry name" value="HYDROXYACYL-THIOESTER DEHYDRATASE TYPE 2, MITOCHONDRIAL"/>
    <property type="match status" value="1"/>
</dbReference>
<dbReference type="InterPro" id="IPR029069">
    <property type="entry name" value="HotDog_dom_sf"/>
</dbReference>
<dbReference type="GeneID" id="76463073"/>
<dbReference type="InterPro" id="IPR052741">
    <property type="entry name" value="Mitochondrial_HTD2"/>
</dbReference>
<organism evidence="2 3">
    <name type="scientific">Verminephrobacter eiseniae (strain EF01-2)</name>
    <dbReference type="NCBI Taxonomy" id="391735"/>
    <lineage>
        <taxon>Bacteria</taxon>
        <taxon>Pseudomonadati</taxon>
        <taxon>Pseudomonadota</taxon>
        <taxon>Betaproteobacteria</taxon>
        <taxon>Burkholderiales</taxon>
        <taxon>Comamonadaceae</taxon>
        <taxon>Verminephrobacter</taxon>
    </lineage>
</organism>
<dbReference type="AlphaFoldDB" id="A1WS92"/>
<dbReference type="PANTHER" id="PTHR28152">
    <property type="entry name" value="HYDROXYACYL-THIOESTER DEHYDRATASE TYPE 2, MITOCHONDRIAL"/>
    <property type="match status" value="1"/>
</dbReference>
<feature type="domain" description="FAS1-like dehydratase" evidence="1">
    <location>
        <begin position="105"/>
        <end position="188"/>
    </location>
</feature>
<dbReference type="Gene3D" id="3.10.129.10">
    <property type="entry name" value="Hotdog Thioesterase"/>
    <property type="match status" value="2"/>
</dbReference>
<reference evidence="3" key="1">
    <citation type="submission" date="2006-12" db="EMBL/GenBank/DDBJ databases">
        <title>Complete sequence of chromosome 1 of Verminephrobacter eiseniae EF01-2.</title>
        <authorList>
            <person name="Copeland A."/>
            <person name="Lucas S."/>
            <person name="Lapidus A."/>
            <person name="Barry K."/>
            <person name="Detter J.C."/>
            <person name="Glavina del Rio T."/>
            <person name="Dalin E."/>
            <person name="Tice H."/>
            <person name="Pitluck S."/>
            <person name="Chertkov O."/>
            <person name="Brettin T."/>
            <person name="Bruce D."/>
            <person name="Han C."/>
            <person name="Tapia R."/>
            <person name="Gilna P."/>
            <person name="Schmutz J."/>
            <person name="Larimer F."/>
            <person name="Land M."/>
            <person name="Hauser L."/>
            <person name="Kyrpides N."/>
            <person name="Kim E."/>
            <person name="Stahl D."/>
            <person name="Richardson P."/>
        </authorList>
    </citation>
    <scope>NUCLEOTIDE SEQUENCE [LARGE SCALE GENOMIC DNA]</scope>
    <source>
        <strain evidence="3">EF01-2</strain>
    </source>
</reference>
<evidence type="ECO:0000259" key="1">
    <source>
        <dbReference type="Pfam" id="PF13452"/>
    </source>
</evidence>
<keyword evidence="3" id="KW-1185">Reference proteome</keyword>
<dbReference type="STRING" id="391735.Veis_4807"/>
<evidence type="ECO:0000313" key="3">
    <source>
        <dbReference type="Proteomes" id="UP000000374"/>
    </source>
</evidence>
<dbReference type="Pfam" id="PF13452">
    <property type="entry name" value="FAS1_DH_region"/>
    <property type="match status" value="1"/>
</dbReference>
<dbReference type="SUPFAM" id="SSF54637">
    <property type="entry name" value="Thioesterase/thiol ester dehydrase-isomerase"/>
    <property type="match status" value="1"/>
</dbReference>
<proteinExistence type="predicted"/>
<sequence length="349" mass="38012">MTADPPDPAALGTTLRPAGVGITSHPAGAGANLAPGAAGASPDLRPIDATELAHLQRWQGRTEVRSDMLHAAPVRGLSATLDRADPEPVPGSVLPPLWHWLYFLPQSRHSEIGPDGHPRRGGFLPPVPLPRRMWAGGRLHWQAGNPLRVGDAVERRSCIASVSHKTGRIGDLLFVLLRHELHNAAGLALTEEHDIVYRSAARPGDPQPAPQAAPAGAAWQRELLPDEVLLFRYSALTFNGHRIHYDRRYANAVEGYPGLIVHGPLIATLLLDLLRREMPEARLARFEFRAVRPAFDLNPLRLNGQPEADGCSADGDGSRRVSRDGSRRINLWAQDHEGWLTMQGLATLA</sequence>
<dbReference type="HOGENOM" id="CLU_028690_3_0_4"/>
<dbReference type="KEGG" id="vei:Veis_4807"/>
<name>A1WS92_VEREI</name>
<dbReference type="EMBL" id="CP000542">
    <property type="protein sequence ID" value="ABM60499.1"/>
    <property type="molecule type" value="Genomic_DNA"/>
</dbReference>
<dbReference type="InterPro" id="IPR039569">
    <property type="entry name" value="FAS1-like_DH_region"/>
</dbReference>